<gene>
    <name evidence="1" type="ORF">BLS_009103</name>
    <name evidence="3" type="ORF">EG327_004189</name>
    <name evidence="2" type="ORF">EG328_011830</name>
</gene>
<protein>
    <submittedName>
        <fullName evidence="1">Uncharacterized protein</fullName>
    </submittedName>
</protein>
<sequence>MASKFPILPREIRQTILSYAIADAINNELAVCFRTYDTKGYNLQGVQLGKSGILPNDRGYLIPTWLYEPTHRAPRVHHATTILRLISLQTNEDMNFVLAQAVKKFDKDHVAIQKLTHDIFFSGKIGGDEPLIWAGKIMSRAFIRGSLDLKAPLTHNWRVACEYVDVLHFIEDDDGWICDLEQGRLEYVRRTTRFGHLL</sequence>
<evidence type="ECO:0000313" key="1">
    <source>
        <dbReference type="EMBL" id="KAE9963639.1"/>
    </source>
</evidence>
<dbReference type="EMBL" id="WNWS01000093">
    <property type="protein sequence ID" value="KAE9981154.1"/>
    <property type="molecule type" value="Genomic_DNA"/>
</dbReference>
<evidence type="ECO:0000313" key="6">
    <source>
        <dbReference type="Proteomes" id="UP000490939"/>
    </source>
</evidence>
<dbReference type="Proteomes" id="UP000490939">
    <property type="component" value="Unassembled WGS sequence"/>
</dbReference>
<keyword evidence="6" id="KW-1185">Reference proteome</keyword>
<dbReference type="Proteomes" id="UP000433883">
    <property type="component" value="Unassembled WGS sequence"/>
</dbReference>
<evidence type="ECO:0000313" key="3">
    <source>
        <dbReference type="EMBL" id="KAE9986737.1"/>
    </source>
</evidence>
<accession>A0A8H3YKC3</accession>
<comment type="caution">
    <text evidence="1">The sequence shown here is derived from an EMBL/GenBank/DDBJ whole genome shotgun (WGS) entry which is preliminary data.</text>
</comment>
<dbReference type="Proteomes" id="UP000447873">
    <property type="component" value="Unassembled WGS sequence"/>
</dbReference>
<evidence type="ECO:0000313" key="2">
    <source>
        <dbReference type="EMBL" id="KAE9981154.1"/>
    </source>
</evidence>
<name>A0A8H3YKC3_VENIN</name>
<evidence type="ECO:0000313" key="5">
    <source>
        <dbReference type="Proteomes" id="UP000447873"/>
    </source>
</evidence>
<dbReference type="EMBL" id="WNWQ01000807">
    <property type="protein sequence ID" value="KAE9963639.1"/>
    <property type="molecule type" value="Genomic_DNA"/>
</dbReference>
<evidence type="ECO:0000313" key="4">
    <source>
        <dbReference type="Proteomes" id="UP000433883"/>
    </source>
</evidence>
<organism evidence="1 4">
    <name type="scientific">Venturia inaequalis</name>
    <name type="common">Apple scab fungus</name>
    <dbReference type="NCBI Taxonomy" id="5025"/>
    <lineage>
        <taxon>Eukaryota</taxon>
        <taxon>Fungi</taxon>
        <taxon>Dikarya</taxon>
        <taxon>Ascomycota</taxon>
        <taxon>Pezizomycotina</taxon>
        <taxon>Dothideomycetes</taxon>
        <taxon>Pleosporomycetidae</taxon>
        <taxon>Venturiales</taxon>
        <taxon>Venturiaceae</taxon>
        <taxon>Venturia</taxon>
    </lineage>
</organism>
<proteinExistence type="predicted"/>
<reference evidence="1 4" key="1">
    <citation type="submission" date="2019-11" db="EMBL/GenBank/DDBJ databases">
        <title>Venturia inaequalis Genome Resource.</title>
        <authorList>
            <person name="Lichtner F.J."/>
        </authorList>
    </citation>
    <scope>NUCLEOTIDE SEQUENCE [LARGE SCALE GENOMIC DNA]</scope>
    <source>
        <strain evidence="2 5">120213</strain>
        <strain evidence="1">Bline_iso_100314</strain>
        <strain evidence="3 6">DMI_063113</strain>
    </source>
</reference>
<dbReference type="EMBL" id="WNWR01000251">
    <property type="protein sequence ID" value="KAE9986737.1"/>
    <property type="molecule type" value="Genomic_DNA"/>
</dbReference>
<dbReference type="AlphaFoldDB" id="A0A8H3YKC3"/>